<comment type="caution">
    <text evidence="1">The sequence shown here is derived from an EMBL/GenBank/DDBJ whole genome shotgun (WGS) entry which is preliminary data.</text>
</comment>
<protein>
    <submittedName>
        <fullName evidence="1">Uncharacterized protein</fullName>
    </submittedName>
</protein>
<evidence type="ECO:0000313" key="2">
    <source>
        <dbReference type="Proteomes" id="UP000070376"/>
    </source>
</evidence>
<accession>A0A133L2I7</accession>
<name>A0A133L2I7_HEYCO</name>
<proteinExistence type="predicted"/>
<dbReference type="EMBL" id="LRPN01000008">
    <property type="protein sequence ID" value="KWZ85988.1"/>
    <property type="molecule type" value="Genomic_DNA"/>
</dbReference>
<dbReference type="AlphaFoldDB" id="A0A133L2I7"/>
<dbReference type="Proteomes" id="UP000070376">
    <property type="component" value="Unassembled WGS sequence"/>
</dbReference>
<dbReference type="PATRIC" id="fig|1398.22.peg.231"/>
<reference evidence="2" key="1">
    <citation type="submission" date="2016-01" db="EMBL/GenBank/DDBJ databases">
        <authorList>
            <person name="Mitreva M."/>
            <person name="Pepin K.H."/>
            <person name="Mihindukulasuriya K.A."/>
            <person name="Fulton R."/>
            <person name="Fronick C."/>
            <person name="O'Laughlin M."/>
            <person name="Miner T."/>
            <person name="Herter B."/>
            <person name="Rosa B.A."/>
            <person name="Cordes M."/>
            <person name="Tomlinson C."/>
            <person name="Wollam A."/>
            <person name="Palsikar V.B."/>
            <person name="Mardis E.R."/>
            <person name="Wilson R.K."/>
        </authorList>
    </citation>
    <scope>NUCLEOTIDE SEQUENCE [LARGE SCALE GENOMIC DNA]</scope>
    <source>
        <strain evidence="2">GED7749B</strain>
    </source>
</reference>
<organism evidence="1 2">
    <name type="scientific">Heyndrickxia coagulans</name>
    <name type="common">Weizmannia coagulans</name>
    <dbReference type="NCBI Taxonomy" id="1398"/>
    <lineage>
        <taxon>Bacteria</taxon>
        <taxon>Bacillati</taxon>
        <taxon>Bacillota</taxon>
        <taxon>Bacilli</taxon>
        <taxon>Bacillales</taxon>
        <taxon>Bacillaceae</taxon>
        <taxon>Heyndrickxia</taxon>
    </lineage>
</organism>
<evidence type="ECO:0000313" key="1">
    <source>
        <dbReference type="EMBL" id="KWZ85988.1"/>
    </source>
</evidence>
<sequence length="49" mass="5923">MITDAFLFFLMGFLPIQRWEDDSRHLPKEIFFTLCDFRFIFSMKLACSP</sequence>
<gene>
    <name evidence="1" type="ORF">HMPREF3213_00230</name>
</gene>